<organism evidence="1">
    <name type="scientific">Cucumis melo</name>
    <name type="common">Muskmelon</name>
    <dbReference type="NCBI Taxonomy" id="3656"/>
    <lineage>
        <taxon>Eukaryota</taxon>
        <taxon>Viridiplantae</taxon>
        <taxon>Streptophyta</taxon>
        <taxon>Embryophyta</taxon>
        <taxon>Tracheophyta</taxon>
        <taxon>Spermatophyta</taxon>
        <taxon>Magnoliopsida</taxon>
        <taxon>eudicotyledons</taxon>
        <taxon>Gunneridae</taxon>
        <taxon>Pentapetalae</taxon>
        <taxon>rosids</taxon>
        <taxon>fabids</taxon>
        <taxon>Cucurbitales</taxon>
        <taxon>Cucurbitaceae</taxon>
        <taxon>Benincaseae</taxon>
        <taxon>Cucumis</taxon>
    </lineage>
</organism>
<dbReference type="Gramene" id="MELO3C034615.2.1">
    <property type="protein sequence ID" value="MELO3C034615.2.1"/>
    <property type="gene ID" value="MELO3C034615.2"/>
</dbReference>
<name>A0A9I9EJE5_CUCME</name>
<sequence length="52" mass="6263">MRWLNHRRFTAKGPPIEQFNMDITQEYIHWYKNITRPYITQSGAAVGHLVYI</sequence>
<evidence type="ECO:0008006" key="2">
    <source>
        <dbReference type="Google" id="ProtNLM"/>
    </source>
</evidence>
<proteinExistence type="predicted"/>
<accession>A0A9I9EJE5</accession>
<evidence type="ECO:0000313" key="1">
    <source>
        <dbReference type="EnsemblPlants" id="MELO3C034615.2.1"/>
    </source>
</evidence>
<protein>
    <recommendedName>
        <fullName evidence="2">Serine/threonine-protein phosphatase 7 long form-like protein</fullName>
    </recommendedName>
</protein>
<dbReference type="EnsemblPlants" id="MELO3C034615.2.1">
    <property type="protein sequence ID" value="MELO3C034615.2.1"/>
    <property type="gene ID" value="MELO3C034615.2"/>
</dbReference>
<reference evidence="1" key="1">
    <citation type="submission" date="2023-03" db="UniProtKB">
        <authorList>
            <consortium name="EnsemblPlants"/>
        </authorList>
    </citation>
    <scope>IDENTIFICATION</scope>
</reference>
<dbReference type="AlphaFoldDB" id="A0A9I9EJE5"/>